<feature type="region of interest" description="Disordered" evidence="1">
    <location>
        <begin position="92"/>
        <end position="113"/>
    </location>
</feature>
<dbReference type="AlphaFoldDB" id="A0AAV4HDI3"/>
<name>A0AAV4HDI3_9GAST</name>
<reference evidence="2 3" key="1">
    <citation type="journal article" date="2021" name="Elife">
        <title>Chloroplast acquisition without the gene transfer in kleptoplastic sea slugs, Plakobranchus ocellatus.</title>
        <authorList>
            <person name="Maeda T."/>
            <person name="Takahashi S."/>
            <person name="Yoshida T."/>
            <person name="Shimamura S."/>
            <person name="Takaki Y."/>
            <person name="Nagai Y."/>
            <person name="Toyoda A."/>
            <person name="Suzuki Y."/>
            <person name="Arimoto A."/>
            <person name="Ishii H."/>
            <person name="Satoh N."/>
            <person name="Nishiyama T."/>
            <person name="Hasebe M."/>
            <person name="Maruyama T."/>
            <person name="Minagawa J."/>
            <person name="Obokata J."/>
            <person name="Shigenobu S."/>
        </authorList>
    </citation>
    <scope>NUCLEOTIDE SEQUENCE [LARGE SCALE GENOMIC DNA]</scope>
</reference>
<evidence type="ECO:0000313" key="3">
    <source>
        <dbReference type="Proteomes" id="UP000762676"/>
    </source>
</evidence>
<keyword evidence="3" id="KW-1185">Reference proteome</keyword>
<organism evidence="2 3">
    <name type="scientific">Elysia marginata</name>
    <dbReference type="NCBI Taxonomy" id="1093978"/>
    <lineage>
        <taxon>Eukaryota</taxon>
        <taxon>Metazoa</taxon>
        <taxon>Spiralia</taxon>
        <taxon>Lophotrochozoa</taxon>
        <taxon>Mollusca</taxon>
        <taxon>Gastropoda</taxon>
        <taxon>Heterobranchia</taxon>
        <taxon>Euthyneura</taxon>
        <taxon>Panpulmonata</taxon>
        <taxon>Sacoglossa</taxon>
        <taxon>Placobranchoidea</taxon>
        <taxon>Plakobranchidae</taxon>
        <taxon>Elysia</taxon>
    </lineage>
</organism>
<dbReference type="Proteomes" id="UP000762676">
    <property type="component" value="Unassembled WGS sequence"/>
</dbReference>
<comment type="caution">
    <text evidence="2">The sequence shown here is derived from an EMBL/GenBank/DDBJ whole genome shotgun (WGS) entry which is preliminary data.</text>
</comment>
<dbReference type="EMBL" id="BMAT01008949">
    <property type="protein sequence ID" value="GFR95764.1"/>
    <property type="molecule type" value="Genomic_DNA"/>
</dbReference>
<sequence>MDLACPENLVNHSCALIGHASSNDRKLTAHETCSDLRLNEHRVHLSLQHIIKDAPPHHFLSIHLHTAISMVNAESRFVTEYDTSRLDAIPRARHVPGPGTPETGLLGSLVQGP</sequence>
<proteinExistence type="predicted"/>
<accession>A0AAV4HDI3</accession>
<evidence type="ECO:0000256" key="1">
    <source>
        <dbReference type="SAM" id="MobiDB-lite"/>
    </source>
</evidence>
<protein>
    <submittedName>
        <fullName evidence="2">Uncharacterized protein</fullName>
    </submittedName>
</protein>
<feature type="compositionally biased region" description="Low complexity" evidence="1">
    <location>
        <begin position="96"/>
        <end position="107"/>
    </location>
</feature>
<evidence type="ECO:0000313" key="2">
    <source>
        <dbReference type="EMBL" id="GFR95764.1"/>
    </source>
</evidence>
<gene>
    <name evidence="2" type="ORF">ElyMa_004436800</name>
</gene>